<accession>A0AB38U536</accession>
<feature type="domain" description="HDOD" evidence="1">
    <location>
        <begin position="259"/>
        <end position="441"/>
    </location>
</feature>
<dbReference type="PANTHER" id="PTHR33525">
    <property type="match status" value="1"/>
</dbReference>
<organism evidence="2 3">
    <name type="scientific">Burkholderia gladioli</name>
    <name type="common">Pseudomonas marginata</name>
    <name type="synonym">Phytomonas marginata</name>
    <dbReference type="NCBI Taxonomy" id="28095"/>
    <lineage>
        <taxon>Bacteria</taxon>
        <taxon>Pseudomonadati</taxon>
        <taxon>Pseudomonadota</taxon>
        <taxon>Betaproteobacteria</taxon>
        <taxon>Burkholderiales</taxon>
        <taxon>Burkholderiaceae</taxon>
        <taxon>Burkholderia</taxon>
    </lineage>
</organism>
<dbReference type="Gene3D" id="3.20.20.450">
    <property type="entry name" value="EAL domain"/>
    <property type="match status" value="1"/>
</dbReference>
<dbReference type="RefSeq" id="WP_226285086.1">
    <property type="nucleotide sequence ID" value="NZ_CADEPT010000009.1"/>
</dbReference>
<dbReference type="InterPro" id="IPR001633">
    <property type="entry name" value="EAL_dom"/>
</dbReference>
<dbReference type="Pfam" id="PF00563">
    <property type="entry name" value="EAL"/>
    <property type="match status" value="1"/>
</dbReference>
<dbReference type="SMART" id="SM00052">
    <property type="entry name" value="EAL"/>
    <property type="match status" value="1"/>
</dbReference>
<protein>
    <submittedName>
        <fullName evidence="2">EAL domain-containing protein</fullName>
    </submittedName>
</protein>
<dbReference type="InterPro" id="IPR035919">
    <property type="entry name" value="EAL_sf"/>
</dbReference>
<dbReference type="SUPFAM" id="SSF141868">
    <property type="entry name" value="EAL domain-like"/>
    <property type="match status" value="1"/>
</dbReference>
<dbReference type="CDD" id="cd01948">
    <property type="entry name" value="EAL"/>
    <property type="match status" value="1"/>
</dbReference>
<evidence type="ECO:0000313" key="3">
    <source>
        <dbReference type="Proteomes" id="UP001059745"/>
    </source>
</evidence>
<evidence type="ECO:0000259" key="1">
    <source>
        <dbReference type="PROSITE" id="PS51833"/>
    </source>
</evidence>
<dbReference type="InterPro" id="IPR052340">
    <property type="entry name" value="RNase_Y/CdgJ"/>
</dbReference>
<dbReference type="Pfam" id="PF08668">
    <property type="entry name" value="HDOD"/>
    <property type="match status" value="1"/>
</dbReference>
<dbReference type="AlphaFoldDB" id="A0AB38U536"/>
<reference evidence="2" key="1">
    <citation type="submission" date="2022-09" db="EMBL/GenBank/DDBJ databases">
        <title>Genomic of Burkholderia gladioli.</title>
        <authorList>
            <person name="Wu H."/>
        </authorList>
    </citation>
    <scope>NUCLEOTIDE SEQUENCE</scope>
    <source>
        <strain evidence="2">ZN-S4</strain>
    </source>
</reference>
<dbReference type="InterPro" id="IPR013976">
    <property type="entry name" value="HDOD"/>
</dbReference>
<dbReference type="SUPFAM" id="SSF109604">
    <property type="entry name" value="HD-domain/PDEase-like"/>
    <property type="match status" value="1"/>
</dbReference>
<dbReference type="PROSITE" id="PS51833">
    <property type="entry name" value="HDOD"/>
    <property type="match status" value="1"/>
</dbReference>
<dbReference type="Gene3D" id="1.10.3210.10">
    <property type="entry name" value="Hypothetical protein af1432"/>
    <property type="match status" value="1"/>
</dbReference>
<dbReference type="PANTHER" id="PTHR33525:SF4">
    <property type="entry name" value="CYCLIC DI-GMP PHOSPHODIESTERASE CDGJ"/>
    <property type="match status" value="1"/>
</dbReference>
<evidence type="ECO:0000313" key="2">
    <source>
        <dbReference type="EMBL" id="UWX75093.1"/>
    </source>
</evidence>
<dbReference type="PIRSF" id="PIRSF003180">
    <property type="entry name" value="DiGMPpdiest_YuxH"/>
    <property type="match status" value="1"/>
</dbReference>
<dbReference type="EMBL" id="CP104215">
    <property type="protein sequence ID" value="UWX75093.1"/>
    <property type="molecule type" value="Genomic_DNA"/>
</dbReference>
<name>A0AB38U536_BURGA</name>
<gene>
    <name evidence="2" type="ORF">NYZ96_26700</name>
</gene>
<dbReference type="Proteomes" id="UP001059745">
    <property type="component" value="Chromosome 2"/>
</dbReference>
<sequence length="441" mass="48175">MPNAIGECCRSPARKDIGPAKERWDESAGARHFGDAGRLDGFQFAWRMVEMQAGTADREHGLAIFAKQAIVDRAGKIYGHELLFRDAAGSVTSVTDHSRATMTVIEAAMGHVGLNNVSPVRTFFLNCSAAFLMSPVIHTLPVRRFVLEILETCELDRQLIRRCEQLKSLGFRLALDDVRTVSPDLLNILPLIDIVKVDWPYTDPEQRDRLIDTVVEHGKMALAEKIETVAERACALASGCALMQGFYFSRPQVISKKKVLPDLEVVTQLIQALLDEASLPRLAEKIERSPGLCVQLLHLANSCIVGNPSRLRISSIAHAVSLAGTQMLLTWCALQLYQGGADATADPLTDLARQRADRISDWLASRGATAQTCNKGRLVGLLSLLHISQGVSAAELWRPISFEPEIKRALVLQEGLLGNALIAATKLEQSFSPGDCVPALG</sequence>
<proteinExistence type="predicted"/>
<dbReference type="InterPro" id="IPR014408">
    <property type="entry name" value="dGMP_Pdiesterase_EAL/HD-GYP"/>
</dbReference>